<dbReference type="AlphaFoldDB" id="A0A0Q3H7Z0"/>
<evidence type="ECO:0000256" key="2">
    <source>
        <dbReference type="ARBA" id="ARBA00022723"/>
    </source>
</evidence>
<evidence type="ECO:0000256" key="6">
    <source>
        <dbReference type="ARBA" id="ARBA00022833"/>
    </source>
</evidence>
<keyword evidence="11" id="KW-1185">Reference proteome</keyword>
<feature type="region of interest" description="Disordered" evidence="7">
    <location>
        <begin position="218"/>
        <end position="249"/>
    </location>
</feature>
<dbReference type="PROSITE" id="PS51873">
    <property type="entry name" value="TRIAD"/>
    <property type="match status" value="1"/>
</dbReference>
<evidence type="ECO:0000256" key="3">
    <source>
        <dbReference type="ARBA" id="ARBA00022737"/>
    </source>
</evidence>
<dbReference type="CDD" id="cd20336">
    <property type="entry name" value="Rcat_RBR"/>
    <property type="match status" value="1"/>
</dbReference>
<evidence type="ECO:0000313" key="10">
    <source>
        <dbReference type="EnsemblPlants" id="KQJ84323"/>
    </source>
</evidence>
<evidence type="ECO:0000313" key="11">
    <source>
        <dbReference type="Proteomes" id="UP000008810"/>
    </source>
</evidence>
<organism evidence="9">
    <name type="scientific">Brachypodium distachyon</name>
    <name type="common">Purple false brome</name>
    <name type="synonym">Trachynia distachya</name>
    <dbReference type="NCBI Taxonomy" id="15368"/>
    <lineage>
        <taxon>Eukaryota</taxon>
        <taxon>Viridiplantae</taxon>
        <taxon>Streptophyta</taxon>
        <taxon>Embryophyta</taxon>
        <taxon>Tracheophyta</taxon>
        <taxon>Spermatophyta</taxon>
        <taxon>Magnoliopsida</taxon>
        <taxon>Liliopsida</taxon>
        <taxon>Poales</taxon>
        <taxon>Poaceae</taxon>
        <taxon>BOP clade</taxon>
        <taxon>Pooideae</taxon>
        <taxon>Stipodae</taxon>
        <taxon>Brachypodieae</taxon>
        <taxon>Brachypodium</taxon>
    </lineage>
</organism>
<keyword evidence="4" id="KW-0863">Zinc-finger</keyword>
<dbReference type="InterPro" id="IPR013083">
    <property type="entry name" value="Znf_RING/FYVE/PHD"/>
</dbReference>
<dbReference type="EMBL" id="CM000884">
    <property type="protein sequence ID" value="KQJ84323.1"/>
    <property type="molecule type" value="Genomic_DNA"/>
</dbReference>
<dbReference type="Gramene" id="KQJ84323">
    <property type="protein sequence ID" value="KQJ84323"/>
    <property type="gene ID" value="BRADI_5g20098v3"/>
</dbReference>
<evidence type="ECO:0000256" key="5">
    <source>
        <dbReference type="ARBA" id="ARBA00022786"/>
    </source>
</evidence>
<dbReference type="InterPro" id="IPR044066">
    <property type="entry name" value="TRIAD_supradom"/>
</dbReference>
<protein>
    <recommendedName>
        <fullName evidence="8">RING-type domain-containing protein</fullName>
    </recommendedName>
</protein>
<dbReference type="Gene3D" id="3.30.40.10">
    <property type="entry name" value="Zinc/RING finger domain, C3HC4 (zinc finger)"/>
    <property type="match status" value="1"/>
</dbReference>
<evidence type="ECO:0000256" key="1">
    <source>
        <dbReference type="ARBA" id="ARBA00022679"/>
    </source>
</evidence>
<reference evidence="9" key="2">
    <citation type="submission" date="2017-06" db="EMBL/GenBank/DDBJ databases">
        <title>WGS assembly of Brachypodium distachyon.</title>
        <authorList>
            <consortium name="The International Brachypodium Initiative"/>
            <person name="Lucas S."/>
            <person name="Harmon-Smith M."/>
            <person name="Lail K."/>
            <person name="Tice H."/>
            <person name="Grimwood J."/>
            <person name="Bruce D."/>
            <person name="Barry K."/>
            <person name="Shu S."/>
            <person name="Lindquist E."/>
            <person name="Wang M."/>
            <person name="Pitluck S."/>
            <person name="Vogel J.P."/>
            <person name="Garvin D.F."/>
            <person name="Mockler T.C."/>
            <person name="Schmutz J."/>
            <person name="Rokhsar D."/>
            <person name="Bevan M.W."/>
        </authorList>
    </citation>
    <scope>NUCLEOTIDE SEQUENCE</scope>
    <source>
        <strain evidence="9">Bd21</strain>
    </source>
</reference>
<evidence type="ECO:0000313" key="9">
    <source>
        <dbReference type="EMBL" id="KQJ84323.1"/>
    </source>
</evidence>
<dbReference type="GO" id="GO:0061630">
    <property type="term" value="F:ubiquitin protein ligase activity"/>
    <property type="evidence" value="ECO:0000318"/>
    <property type="project" value="GO_Central"/>
</dbReference>
<keyword evidence="5" id="KW-0833">Ubl conjugation pathway</keyword>
<dbReference type="OrthoDB" id="1431934at2759"/>
<reference evidence="10" key="3">
    <citation type="submission" date="2018-08" db="UniProtKB">
        <authorList>
            <consortium name="EnsemblPlants"/>
        </authorList>
    </citation>
    <scope>IDENTIFICATION</scope>
    <source>
        <strain evidence="10">cv. Bd21</strain>
    </source>
</reference>
<keyword evidence="6" id="KW-0862">Zinc</keyword>
<reference evidence="9 10" key="1">
    <citation type="journal article" date="2010" name="Nature">
        <title>Genome sequencing and analysis of the model grass Brachypodium distachyon.</title>
        <authorList>
            <consortium name="International Brachypodium Initiative"/>
        </authorList>
    </citation>
    <scope>NUCLEOTIDE SEQUENCE [LARGE SCALE GENOMIC DNA]</scope>
    <source>
        <strain evidence="9 10">Bd21</strain>
    </source>
</reference>
<feature type="domain" description="RING-type" evidence="8">
    <location>
        <begin position="1"/>
        <end position="230"/>
    </location>
</feature>
<dbReference type="InParanoid" id="A0A0Q3H7Z0"/>
<accession>A0A0Q3H7Z0</accession>
<gene>
    <name evidence="9" type="ORF">BRADI_5g20098v3</name>
</gene>
<dbReference type="GO" id="GO:0016567">
    <property type="term" value="P:protein ubiquitination"/>
    <property type="evidence" value="ECO:0007669"/>
    <property type="project" value="InterPro"/>
</dbReference>
<feature type="compositionally biased region" description="Basic and acidic residues" evidence="7">
    <location>
        <begin position="240"/>
        <end position="249"/>
    </location>
</feature>
<name>A0A0Q3H7Z0_BRADI</name>
<proteinExistence type="predicted"/>
<sequence length="249" mass="28436">METYSSMHVKEGTVLNLVCPDDKCRGVVPPNLLKRLLGDADFERWERLCLFNFCSLCRDPCHTGRGCIILTPEEKLLTLKERARVHCLSKGDIGRRINLANEIRSIKEVLRSSVPCPHCGVAISRVSGCDHMFCRNCRNHFNYSYARKEVRAVDFIKEDEVLKPKVKLPLSVSIRQYPCPICHQPHPKIGNNNHLFCEPCQVHYCALCRKVVRKSSEHYGPRGCKQHTVDPEIPQSRTKKKDDSGSELP</sequence>
<dbReference type="PANTHER" id="PTHR11685">
    <property type="entry name" value="RBR FAMILY RING FINGER AND IBR DOMAIN-CONTAINING"/>
    <property type="match status" value="1"/>
</dbReference>
<dbReference type="GO" id="GO:0031624">
    <property type="term" value="F:ubiquitin conjugating enzyme binding"/>
    <property type="evidence" value="ECO:0000318"/>
    <property type="project" value="GO_Central"/>
</dbReference>
<keyword evidence="3" id="KW-0677">Repeat</keyword>
<dbReference type="SUPFAM" id="SSF57850">
    <property type="entry name" value="RING/U-box"/>
    <property type="match status" value="3"/>
</dbReference>
<dbReference type="GO" id="GO:0005737">
    <property type="term" value="C:cytoplasm"/>
    <property type="evidence" value="ECO:0000318"/>
    <property type="project" value="GO_Central"/>
</dbReference>
<evidence type="ECO:0000259" key="8">
    <source>
        <dbReference type="PROSITE" id="PS51873"/>
    </source>
</evidence>
<evidence type="ECO:0000256" key="4">
    <source>
        <dbReference type="ARBA" id="ARBA00022771"/>
    </source>
</evidence>
<dbReference type="GO" id="GO:0000151">
    <property type="term" value="C:ubiquitin ligase complex"/>
    <property type="evidence" value="ECO:0000318"/>
    <property type="project" value="GO_Central"/>
</dbReference>
<dbReference type="GO" id="GO:0006511">
    <property type="term" value="P:ubiquitin-dependent protein catabolic process"/>
    <property type="evidence" value="ECO:0000318"/>
    <property type="project" value="GO_Central"/>
</dbReference>
<evidence type="ECO:0000256" key="7">
    <source>
        <dbReference type="SAM" id="MobiDB-lite"/>
    </source>
</evidence>
<keyword evidence="1" id="KW-0808">Transferase</keyword>
<dbReference type="InterPro" id="IPR031127">
    <property type="entry name" value="E3_UB_ligase_RBR"/>
</dbReference>
<dbReference type="GO" id="GO:0008270">
    <property type="term" value="F:zinc ion binding"/>
    <property type="evidence" value="ECO:0007669"/>
    <property type="project" value="UniProtKB-KW"/>
</dbReference>
<dbReference type="Proteomes" id="UP000008810">
    <property type="component" value="Chromosome 5"/>
</dbReference>
<dbReference type="EnsemblPlants" id="KQJ84323">
    <property type="protein sequence ID" value="KQJ84323"/>
    <property type="gene ID" value="BRADI_5g20098v3"/>
</dbReference>
<keyword evidence="2" id="KW-0479">Metal-binding</keyword>
<dbReference type="Gene3D" id="1.20.120.1750">
    <property type="match status" value="2"/>
</dbReference>